<reference evidence="2 3" key="1">
    <citation type="submission" date="2019-03" db="EMBL/GenBank/DDBJ databases">
        <title>First draft genome of Liparis tanakae, snailfish: a comprehensive survey of snailfish specific genes.</title>
        <authorList>
            <person name="Kim W."/>
            <person name="Song I."/>
            <person name="Jeong J.-H."/>
            <person name="Kim D."/>
            <person name="Kim S."/>
            <person name="Ryu S."/>
            <person name="Song J.Y."/>
            <person name="Lee S.K."/>
        </authorList>
    </citation>
    <scope>NUCLEOTIDE SEQUENCE [LARGE SCALE GENOMIC DNA]</scope>
    <source>
        <tissue evidence="2">Muscle</tissue>
    </source>
</reference>
<evidence type="ECO:0000313" key="2">
    <source>
        <dbReference type="EMBL" id="TNN53966.1"/>
    </source>
</evidence>
<protein>
    <submittedName>
        <fullName evidence="2">Uncharacterized protein</fullName>
    </submittedName>
</protein>
<proteinExistence type="predicted"/>
<gene>
    <name evidence="2" type="ORF">EYF80_035864</name>
</gene>
<evidence type="ECO:0000313" key="3">
    <source>
        <dbReference type="Proteomes" id="UP000314294"/>
    </source>
</evidence>
<dbReference type="Proteomes" id="UP000314294">
    <property type="component" value="Unassembled WGS sequence"/>
</dbReference>
<feature type="compositionally biased region" description="Basic and acidic residues" evidence="1">
    <location>
        <begin position="65"/>
        <end position="79"/>
    </location>
</feature>
<accession>A0A4Z2GKI2</accession>
<sequence length="91" mass="10055">MPAGIQKGVGFQGTGNALQLMCSLKVFAVALLCNFKRQGNYTLGSPLEEFPAKEAVCCFLQTKQSEENREIRDQSDRTRHSGTAEASWTEK</sequence>
<comment type="caution">
    <text evidence="2">The sequence shown here is derived from an EMBL/GenBank/DDBJ whole genome shotgun (WGS) entry which is preliminary data.</text>
</comment>
<feature type="region of interest" description="Disordered" evidence="1">
    <location>
        <begin position="65"/>
        <end position="91"/>
    </location>
</feature>
<keyword evidence="3" id="KW-1185">Reference proteome</keyword>
<organism evidence="2 3">
    <name type="scientific">Liparis tanakae</name>
    <name type="common">Tanaka's snailfish</name>
    <dbReference type="NCBI Taxonomy" id="230148"/>
    <lineage>
        <taxon>Eukaryota</taxon>
        <taxon>Metazoa</taxon>
        <taxon>Chordata</taxon>
        <taxon>Craniata</taxon>
        <taxon>Vertebrata</taxon>
        <taxon>Euteleostomi</taxon>
        <taxon>Actinopterygii</taxon>
        <taxon>Neopterygii</taxon>
        <taxon>Teleostei</taxon>
        <taxon>Neoteleostei</taxon>
        <taxon>Acanthomorphata</taxon>
        <taxon>Eupercaria</taxon>
        <taxon>Perciformes</taxon>
        <taxon>Cottioidei</taxon>
        <taxon>Cottales</taxon>
        <taxon>Liparidae</taxon>
        <taxon>Liparis</taxon>
    </lineage>
</organism>
<dbReference type="AlphaFoldDB" id="A0A4Z2GKI2"/>
<evidence type="ECO:0000256" key="1">
    <source>
        <dbReference type="SAM" id="MobiDB-lite"/>
    </source>
</evidence>
<dbReference type="EMBL" id="SRLO01000501">
    <property type="protein sequence ID" value="TNN53966.1"/>
    <property type="molecule type" value="Genomic_DNA"/>
</dbReference>
<name>A0A4Z2GKI2_9TELE</name>